<evidence type="ECO:0000256" key="9">
    <source>
        <dbReference type="ARBA" id="ARBA00023242"/>
    </source>
</evidence>
<dbReference type="Proteomes" id="UP000799770">
    <property type="component" value="Unassembled WGS sequence"/>
</dbReference>
<dbReference type="Pfam" id="PF20644">
    <property type="entry name" value="Rrn7_cyclin_N"/>
    <property type="match status" value="1"/>
</dbReference>
<reference evidence="12" key="1">
    <citation type="journal article" date="2020" name="Stud. Mycol.">
        <title>101 Dothideomycetes genomes: a test case for predicting lifestyles and emergence of pathogens.</title>
        <authorList>
            <person name="Haridas S."/>
            <person name="Albert R."/>
            <person name="Binder M."/>
            <person name="Bloem J."/>
            <person name="Labutti K."/>
            <person name="Salamov A."/>
            <person name="Andreopoulos B."/>
            <person name="Baker S."/>
            <person name="Barry K."/>
            <person name="Bills G."/>
            <person name="Bluhm B."/>
            <person name="Cannon C."/>
            <person name="Castanera R."/>
            <person name="Culley D."/>
            <person name="Daum C."/>
            <person name="Ezra D."/>
            <person name="Gonzalez J."/>
            <person name="Henrissat B."/>
            <person name="Kuo A."/>
            <person name="Liang C."/>
            <person name="Lipzen A."/>
            <person name="Lutzoni F."/>
            <person name="Magnuson J."/>
            <person name="Mondo S."/>
            <person name="Nolan M."/>
            <person name="Ohm R."/>
            <person name="Pangilinan J."/>
            <person name="Park H.-J."/>
            <person name="Ramirez L."/>
            <person name="Alfaro M."/>
            <person name="Sun H."/>
            <person name="Tritt A."/>
            <person name="Yoshinaga Y."/>
            <person name="Zwiers L.-H."/>
            <person name="Turgeon B."/>
            <person name="Goodwin S."/>
            <person name="Spatafora J."/>
            <person name="Crous P."/>
            <person name="Grigoriev I."/>
        </authorList>
    </citation>
    <scope>NUCLEOTIDE SEQUENCE</scope>
    <source>
        <strain evidence="12">CBS 627.86</strain>
    </source>
</reference>
<accession>A0A6A5ZSW4</accession>
<name>A0A6A5ZSW4_9PLEO</name>
<feature type="domain" description="Rrn7/TAF1B C-terminal cyclin" evidence="11">
    <location>
        <begin position="234"/>
        <end position="397"/>
    </location>
</feature>
<evidence type="ECO:0000259" key="11">
    <source>
        <dbReference type="Pfam" id="PF20645"/>
    </source>
</evidence>
<evidence type="ECO:0000256" key="4">
    <source>
        <dbReference type="ARBA" id="ARBA00022771"/>
    </source>
</evidence>
<evidence type="ECO:0000256" key="1">
    <source>
        <dbReference type="ARBA" id="ARBA00004604"/>
    </source>
</evidence>
<evidence type="ECO:0000259" key="10">
    <source>
        <dbReference type="Pfam" id="PF20644"/>
    </source>
</evidence>
<sequence>MASGRTKGPVCGIENCRSKWYDEGEDGYLYCENGHRSRTLIVGQDEDDFTPAARTRTRSQRNTDEIEKVYKYFKGQQAYDLYLKCLQLILRHQIWYLVHEKGLPVELETVVFALWALRIAPLEGKIAHIHDYDSQSQVFTTDESDIEHEGDTFASASRKEKLKGMPGLTDALALCYLGILTLRLPITPGDICDWATNGKLPYLRAIKHVPKSMKERLPARYHAYLDPNGLLQFHRFHSALVDLETSMANEYGIIWPTLNRPLLLFRYLKELALPLELYNATTRLAEIIKYDFTPPMSMNSKLGIRHLPEAQLISCLVICVKLLYPFDDLRRYPMTTSEPAATTINWEEWQSHMSTYRRDSRGPALLYTKGELANLQEKDIFSMSGRQLDQYLDWYKDAFIDWERIASSEDGQFRNALYEMFPTTEDRPQESSTELPDQSTMSNKLDVVKAVHSSMHPRKAIPNEEMKEDALRPGQGYAYYRKLEDLPEQAKHFYEEAARVVGLSLDMLIKAVFFTERKIERWRKDEKRRATGQRVEDAD</sequence>
<dbReference type="GO" id="GO:0008270">
    <property type="term" value="F:zinc ion binding"/>
    <property type="evidence" value="ECO:0007669"/>
    <property type="project" value="UniProtKB-KW"/>
</dbReference>
<evidence type="ECO:0000313" key="12">
    <source>
        <dbReference type="EMBL" id="KAF2122336.1"/>
    </source>
</evidence>
<dbReference type="InterPro" id="IPR048540">
    <property type="entry name" value="Rrn7_cyclin_N"/>
</dbReference>
<dbReference type="GO" id="GO:0001164">
    <property type="term" value="F:RNA polymerase I core promoter sequence-specific DNA binding"/>
    <property type="evidence" value="ECO:0007669"/>
    <property type="project" value="InterPro"/>
</dbReference>
<gene>
    <name evidence="12" type="ORF">BDV96DRAFT_537465</name>
</gene>
<keyword evidence="4" id="KW-0863">Zinc-finger</keyword>
<dbReference type="InterPro" id="IPR033599">
    <property type="entry name" value="TAF1B/Rrn7"/>
</dbReference>
<evidence type="ECO:0000256" key="3">
    <source>
        <dbReference type="ARBA" id="ARBA00022723"/>
    </source>
</evidence>
<proteinExistence type="inferred from homology"/>
<keyword evidence="9" id="KW-0539">Nucleus</keyword>
<dbReference type="PANTHER" id="PTHR31576">
    <property type="entry name" value="TATA BOX-BINDING PROTEIN-ASSOCIATED FACTOR RNA POLYMERASE I SUBUNIT B"/>
    <property type="match status" value="1"/>
</dbReference>
<dbReference type="OrthoDB" id="428577at2759"/>
<comment type="subcellular location">
    <subcellularLocation>
        <location evidence="1">Nucleus</location>
        <location evidence="1">Nucleolus</location>
    </subcellularLocation>
</comment>
<keyword evidence="3" id="KW-0479">Metal-binding</keyword>
<evidence type="ECO:0000256" key="6">
    <source>
        <dbReference type="ARBA" id="ARBA00023015"/>
    </source>
</evidence>
<dbReference type="PANTHER" id="PTHR31576:SF2">
    <property type="entry name" value="TATA BOX-BINDING PROTEIN-ASSOCIATED FACTOR RNA POLYMERASE I SUBUNIT B"/>
    <property type="match status" value="1"/>
</dbReference>
<dbReference type="EMBL" id="ML977311">
    <property type="protein sequence ID" value="KAF2122336.1"/>
    <property type="molecule type" value="Genomic_DNA"/>
</dbReference>
<evidence type="ECO:0000256" key="7">
    <source>
        <dbReference type="ARBA" id="ARBA00023125"/>
    </source>
</evidence>
<keyword evidence="13" id="KW-1185">Reference proteome</keyword>
<keyword evidence="6" id="KW-0805">Transcription regulation</keyword>
<evidence type="ECO:0000256" key="2">
    <source>
        <dbReference type="ARBA" id="ARBA00006899"/>
    </source>
</evidence>
<evidence type="ECO:0000256" key="5">
    <source>
        <dbReference type="ARBA" id="ARBA00022833"/>
    </source>
</evidence>
<organism evidence="12 13">
    <name type="scientific">Lophiotrema nucula</name>
    <dbReference type="NCBI Taxonomy" id="690887"/>
    <lineage>
        <taxon>Eukaryota</taxon>
        <taxon>Fungi</taxon>
        <taxon>Dikarya</taxon>
        <taxon>Ascomycota</taxon>
        <taxon>Pezizomycotina</taxon>
        <taxon>Dothideomycetes</taxon>
        <taxon>Pleosporomycetidae</taxon>
        <taxon>Pleosporales</taxon>
        <taxon>Lophiotremataceae</taxon>
        <taxon>Lophiotrema</taxon>
    </lineage>
</organism>
<keyword evidence="7" id="KW-0238">DNA-binding</keyword>
<evidence type="ECO:0008006" key="14">
    <source>
        <dbReference type="Google" id="ProtNLM"/>
    </source>
</evidence>
<feature type="domain" description="Rrn7/TAF1B N-terminal cyclin" evidence="10">
    <location>
        <begin position="86"/>
        <end position="211"/>
    </location>
</feature>
<dbReference type="GO" id="GO:0042790">
    <property type="term" value="P:nucleolar large rRNA transcription by RNA polymerase I"/>
    <property type="evidence" value="ECO:0007669"/>
    <property type="project" value="TreeGrafter"/>
</dbReference>
<protein>
    <recommendedName>
        <fullName evidence="14">RRN7-type domain-containing protein</fullName>
    </recommendedName>
</protein>
<keyword evidence="5" id="KW-0862">Zinc</keyword>
<dbReference type="AlphaFoldDB" id="A0A6A5ZSW4"/>
<evidence type="ECO:0000256" key="8">
    <source>
        <dbReference type="ARBA" id="ARBA00023163"/>
    </source>
</evidence>
<keyword evidence="8" id="KW-0804">Transcription</keyword>
<comment type="similarity">
    <text evidence="2">Belongs to the RRN7/TAF1B family.</text>
</comment>
<dbReference type="Pfam" id="PF20645">
    <property type="entry name" value="Rrn7_cyclin_C"/>
    <property type="match status" value="1"/>
</dbReference>
<evidence type="ECO:0000313" key="13">
    <source>
        <dbReference type="Proteomes" id="UP000799770"/>
    </source>
</evidence>
<dbReference type="GO" id="GO:0070860">
    <property type="term" value="C:RNA polymerase I core factor complex"/>
    <property type="evidence" value="ECO:0007669"/>
    <property type="project" value="InterPro"/>
</dbReference>
<dbReference type="InterPro" id="IPR048538">
    <property type="entry name" value="Rrn7_cyclin_C"/>
</dbReference>